<dbReference type="EMBL" id="BMAT01006430">
    <property type="protein sequence ID" value="GFS12604.1"/>
    <property type="molecule type" value="Genomic_DNA"/>
</dbReference>
<name>A0AAV4IQC2_9GAST</name>
<proteinExistence type="predicted"/>
<evidence type="ECO:0000313" key="5">
    <source>
        <dbReference type="Proteomes" id="UP000762676"/>
    </source>
</evidence>
<sequence length="187" mass="21157">MAITTKIIFLSLQVFIVFAVSVNKYSKHSVCNLRDRINNGCYDATSGDSRMECASFCSASPPCSSFVFSRLNKTCYLLSSCSYTAACIVLDPDLEFYATDNDTIALQMQFETTQSPIETTQSPIETTQSPIETTQSPIETTQSPIETTQSPIETTQSPIENYPESYRDYREPHRDYPESYRDYPESY</sequence>
<evidence type="ECO:0000256" key="2">
    <source>
        <dbReference type="SAM" id="SignalP"/>
    </source>
</evidence>
<accession>A0AAV4IQC2</accession>
<evidence type="ECO:0000313" key="4">
    <source>
        <dbReference type="EMBL" id="GFS12604.1"/>
    </source>
</evidence>
<feature type="compositionally biased region" description="Polar residues" evidence="1">
    <location>
        <begin position="114"/>
        <end position="159"/>
    </location>
</feature>
<dbReference type="PROSITE" id="PS50948">
    <property type="entry name" value="PAN"/>
    <property type="match status" value="1"/>
</dbReference>
<evidence type="ECO:0000259" key="3">
    <source>
        <dbReference type="PROSITE" id="PS50948"/>
    </source>
</evidence>
<dbReference type="Pfam" id="PF00024">
    <property type="entry name" value="PAN_1"/>
    <property type="match status" value="1"/>
</dbReference>
<feature type="compositionally biased region" description="Basic and acidic residues" evidence="1">
    <location>
        <begin position="165"/>
        <end position="187"/>
    </location>
</feature>
<feature type="chain" id="PRO_5043629670" description="Apple domain-containing protein" evidence="2">
    <location>
        <begin position="20"/>
        <end position="187"/>
    </location>
</feature>
<feature type="region of interest" description="Disordered" evidence="1">
    <location>
        <begin position="114"/>
        <end position="187"/>
    </location>
</feature>
<keyword evidence="5" id="KW-1185">Reference proteome</keyword>
<comment type="caution">
    <text evidence="4">The sequence shown here is derived from an EMBL/GenBank/DDBJ whole genome shotgun (WGS) entry which is preliminary data.</text>
</comment>
<evidence type="ECO:0000256" key="1">
    <source>
        <dbReference type="SAM" id="MobiDB-lite"/>
    </source>
</evidence>
<gene>
    <name evidence="4" type="ORF">ElyMa_003115900</name>
</gene>
<dbReference type="InterPro" id="IPR003609">
    <property type="entry name" value="Pan_app"/>
</dbReference>
<feature type="signal peptide" evidence="2">
    <location>
        <begin position="1"/>
        <end position="19"/>
    </location>
</feature>
<feature type="domain" description="Apple" evidence="3">
    <location>
        <begin position="31"/>
        <end position="101"/>
    </location>
</feature>
<reference evidence="4 5" key="1">
    <citation type="journal article" date="2021" name="Elife">
        <title>Chloroplast acquisition without the gene transfer in kleptoplastic sea slugs, Plakobranchus ocellatus.</title>
        <authorList>
            <person name="Maeda T."/>
            <person name="Takahashi S."/>
            <person name="Yoshida T."/>
            <person name="Shimamura S."/>
            <person name="Takaki Y."/>
            <person name="Nagai Y."/>
            <person name="Toyoda A."/>
            <person name="Suzuki Y."/>
            <person name="Arimoto A."/>
            <person name="Ishii H."/>
            <person name="Satoh N."/>
            <person name="Nishiyama T."/>
            <person name="Hasebe M."/>
            <person name="Maruyama T."/>
            <person name="Minagawa J."/>
            <person name="Obokata J."/>
            <person name="Shigenobu S."/>
        </authorList>
    </citation>
    <scope>NUCLEOTIDE SEQUENCE [LARGE SCALE GENOMIC DNA]</scope>
</reference>
<organism evidence="4 5">
    <name type="scientific">Elysia marginata</name>
    <dbReference type="NCBI Taxonomy" id="1093978"/>
    <lineage>
        <taxon>Eukaryota</taxon>
        <taxon>Metazoa</taxon>
        <taxon>Spiralia</taxon>
        <taxon>Lophotrochozoa</taxon>
        <taxon>Mollusca</taxon>
        <taxon>Gastropoda</taxon>
        <taxon>Heterobranchia</taxon>
        <taxon>Euthyneura</taxon>
        <taxon>Panpulmonata</taxon>
        <taxon>Sacoglossa</taxon>
        <taxon>Placobranchoidea</taxon>
        <taxon>Plakobranchidae</taxon>
        <taxon>Elysia</taxon>
    </lineage>
</organism>
<dbReference type="Proteomes" id="UP000762676">
    <property type="component" value="Unassembled WGS sequence"/>
</dbReference>
<dbReference type="AlphaFoldDB" id="A0AAV4IQC2"/>
<keyword evidence="2" id="KW-0732">Signal</keyword>
<protein>
    <recommendedName>
        <fullName evidence="3">Apple domain-containing protein</fullName>
    </recommendedName>
</protein>